<organism evidence="1 2">
    <name type="scientific">Kickxella alabastrina</name>
    <dbReference type="NCBI Taxonomy" id="61397"/>
    <lineage>
        <taxon>Eukaryota</taxon>
        <taxon>Fungi</taxon>
        <taxon>Fungi incertae sedis</taxon>
        <taxon>Zoopagomycota</taxon>
        <taxon>Kickxellomycotina</taxon>
        <taxon>Kickxellomycetes</taxon>
        <taxon>Kickxellales</taxon>
        <taxon>Kickxellaceae</taxon>
        <taxon>Kickxella</taxon>
    </lineage>
</organism>
<feature type="non-terminal residue" evidence="1">
    <location>
        <position position="737"/>
    </location>
</feature>
<proteinExistence type="predicted"/>
<reference evidence="1" key="1">
    <citation type="submission" date="2022-07" db="EMBL/GenBank/DDBJ databases">
        <title>Phylogenomic reconstructions and comparative analyses of Kickxellomycotina fungi.</title>
        <authorList>
            <person name="Reynolds N.K."/>
            <person name="Stajich J.E."/>
            <person name="Barry K."/>
            <person name="Grigoriev I.V."/>
            <person name="Crous P."/>
            <person name="Smith M.E."/>
        </authorList>
    </citation>
    <scope>NUCLEOTIDE SEQUENCE</scope>
    <source>
        <strain evidence="1">Benny 63K</strain>
    </source>
</reference>
<dbReference type="EMBL" id="JANBPG010002216">
    <property type="protein sequence ID" value="KAJ1886619.1"/>
    <property type="molecule type" value="Genomic_DNA"/>
</dbReference>
<evidence type="ECO:0000313" key="2">
    <source>
        <dbReference type="Proteomes" id="UP001150581"/>
    </source>
</evidence>
<accession>A0ACC1I2Z4</accession>
<sequence>MNTFARIGRGSSSSAAPVIRHHCYSQFVSSLSPYIRLSPRVKEALDNGEPVVALESTIISHGMPYPQNVETARLVEGIIAKHGSTPATIALIDGKINVGLGEEELERLGKSGKLAIKTSRRDMAAVLSQRRLGATTVSGTMIAAHMAGIPIFATGGIGGVHRGAELTMDISADLTELGRTPVAVVCAGAKSILDLPKTLEYLETQGVPVVAYGDAAEFPAFFSPRSGLSAPWNLQTPEEVASLIRVNMDIGLQTGQVIGVPIPSEYAGASSEIESAIETALCEAEKQGIKGKESTPFLLKRVVELTGGASLTANIGLVKNNARVASQIAKSLAGMKSSGLHHSRLYTTAACRNASPSLQTQGSNKQDRVKVVHSERPLLVVGGAAIDVTSQVDSNIESPACQATSYPGAVVTSIGGVGQNIARAAHFMGADTVLISAIGHDIYGDTIKAALEEIGMDTAFLQYPGESARTAVYNALHAQNGDLIMAVADMDINGMVSAQQIQEAFVKLSPGVVGLDGNISALAISTAVTMAAHMDCCVVFEPTSVPKCTSMLSALSFVKRSETFADVGRLVHIITPNRLELERMAEVALDLALVESAPLTDTVEEIAEQHYALDIGLIRDALTLFPLFQIQIIKLGEKGAAVISPSPKFPGRPIIRYIRPLKPSLVINSNGAGDSLVGALLAALHGKRVTAGADGYLELDPQDIDCIVNRAQKAAILSLESLLAVSDKLDPELIRSD</sequence>
<dbReference type="Proteomes" id="UP001150581">
    <property type="component" value="Unassembled WGS sequence"/>
</dbReference>
<name>A0ACC1I2Z4_9FUNG</name>
<evidence type="ECO:0000313" key="1">
    <source>
        <dbReference type="EMBL" id="KAJ1886619.1"/>
    </source>
</evidence>
<keyword evidence="2" id="KW-1185">Reference proteome</keyword>
<gene>
    <name evidence="1" type="ORF">LPJ66_009538</name>
</gene>
<protein>
    <submittedName>
        <fullName evidence="1">Uncharacterized protein</fullName>
    </submittedName>
</protein>
<comment type="caution">
    <text evidence="1">The sequence shown here is derived from an EMBL/GenBank/DDBJ whole genome shotgun (WGS) entry which is preliminary data.</text>
</comment>